<feature type="region of interest" description="Disordered" evidence="1">
    <location>
        <begin position="265"/>
        <end position="344"/>
    </location>
</feature>
<evidence type="ECO:0000256" key="1">
    <source>
        <dbReference type="SAM" id="MobiDB-lite"/>
    </source>
</evidence>
<name>A0AAV1IAD3_9CHLO</name>
<gene>
    <name evidence="2" type="ORF">CVIRNUC_006185</name>
</gene>
<sequence>MEGQERSDDLRASRSWEVVHRMPAQADAAQGEPEDKQAQEGACSSVEKILEAKEGDAQLEGVTAAKEDHDWVLGDSEDPAVTDLECFEGEAEVLQDSHKDTGLRFEEEGTCVHASKPSSDAVDAVEYDSASEGDPEASSLAGSDCDYAFVLDHPKMRLPDADKDIDTHPVKGRSMPQAQPSPELSPPRSPQRALRSRSVPGRVRPVLQAARSGSRSPAQNPALPSPALSCTEKAHLKAVVPDTEQFVCYGEMAALGAAAAAAAEEEAEDTSADTGPVITDCLGAQQAGGGGAAWHGHETRSREADRALSRHASGEYANPDDTLSRQRLSDGTDEAETGCSVQPPSLVQTAAAEIARQRRSQLDAVGVIPGGRAAFGAKLPTYGSCTAGGCAGASGRQVQQEVQADRPVRAAMPELARPAAPDWARQRKRGTGGAGGGAPGQAPAASKLLQRLLARPAGAAQSEGRRRLEVWALAGSPLECYDSLWHGSSGIMASQS</sequence>
<feature type="region of interest" description="Disordered" evidence="1">
    <location>
        <begin position="419"/>
        <end position="442"/>
    </location>
</feature>
<protein>
    <submittedName>
        <fullName evidence="2">Uncharacterized protein</fullName>
    </submittedName>
</protein>
<feature type="region of interest" description="Disordered" evidence="1">
    <location>
        <begin position="158"/>
        <end position="226"/>
    </location>
</feature>
<feature type="compositionally biased region" description="Basic and acidic residues" evidence="1">
    <location>
        <begin position="1"/>
        <end position="20"/>
    </location>
</feature>
<organism evidence="2 3">
    <name type="scientific">Coccomyxa viridis</name>
    <dbReference type="NCBI Taxonomy" id="1274662"/>
    <lineage>
        <taxon>Eukaryota</taxon>
        <taxon>Viridiplantae</taxon>
        <taxon>Chlorophyta</taxon>
        <taxon>core chlorophytes</taxon>
        <taxon>Trebouxiophyceae</taxon>
        <taxon>Trebouxiophyceae incertae sedis</taxon>
        <taxon>Coccomyxaceae</taxon>
        <taxon>Coccomyxa</taxon>
    </lineage>
</organism>
<comment type="caution">
    <text evidence="2">The sequence shown here is derived from an EMBL/GenBank/DDBJ whole genome shotgun (WGS) entry which is preliminary data.</text>
</comment>
<feature type="compositionally biased region" description="Low complexity" evidence="1">
    <location>
        <begin position="196"/>
        <end position="206"/>
    </location>
</feature>
<feature type="compositionally biased region" description="Acidic residues" evidence="1">
    <location>
        <begin position="123"/>
        <end position="135"/>
    </location>
</feature>
<accession>A0AAV1IAD3</accession>
<dbReference type="AlphaFoldDB" id="A0AAV1IAD3"/>
<feature type="region of interest" description="Disordered" evidence="1">
    <location>
        <begin position="109"/>
        <end position="143"/>
    </location>
</feature>
<feature type="compositionally biased region" description="Basic and acidic residues" evidence="1">
    <location>
        <begin position="295"/>
        <end position="308"/>
    </location>
</feature>
<evidence type="ECO:0000313" key="3">
    <source>
        <dbReference type="Proteomes" id="UP001314263"/>
    </source>
</evidence>
<dbReference type="EMBL" id="CAUYUE010000007">
    <property type="protein sequence ID" value="CAK0782990.1"/>
    <property type="molecule type" value="Genomic_DNA"/>
</dbReference>
<feature type="region of interest" description="Disordered" evidence="1">
    <location>
        <begin position="1"/>
        <end position="43"/>
    </location>
</feature>
<evidence type="ECO:0000313" key="2">
    <source>
        <dbReference type="EMBL" id="CAK0782990.1"/>
    </source>
</evidence>
<keyword evidence="3" id="KW-1185">Reference proteome</keyword>
<proteinExistence type="predicted"/>
<reference evidence="2 3" key="1">
    <citation type="submission" date="2023-10" db="EMBL/GenBank/DDBJ databases">
        <authorList>
            <person name="Maclean D."/>
            <person name="Macfadyen A."/>
        </authorList>
    </citation>
    <scope>NUCLEOTIDE SEQUENCE [LARGE SCALE GENOMIC DNA]</scope>
</reference>
<feature type="compositionally biased region" description="Basic and acidic residues" evidence="1">
    <location>
        <begin position="158"/>
        <end position="169"/>
    </location>
</feature>
<dbReference type="Proteomes" id="UP001314263">
    <property type="component" value="Unassembled WGS sequence"/>
</dbReference>